<keyword evidence="2" id="KW-1185">Reference proteome</keyword>
<gene>
    <name evidence="1" type="ORF">L596_009532</name>
</gene>
<evidence type="ECO:0000313" key="2">
    <source>
        <dbReference type="Proteomes" id="UP000298663"/>
    </source>
</evidence>
<sequence>MRFKNLPVEDGEKRGLTLYRDVFDYIMNPTIPDVIVHLWVKPAKKILLKRGLPKSVIRDAKRLYGDSLTDRKRVPDGKASADGSSMEADGSLLWSCHEHSECREDYGRAAKGDERHSEIPQRSNLEFLVSGFWVRVPG</sequence>
<proteinExistence type="predicted"/>
<comment type="caution">
    <text evidence="1">The sequence shown here is derived from an EMBL/GenBank/DDBJ whole genome shotgun (WGS) entry which is preliminary data.</text>
</comment>
<reference evidence="1 2" key="2">
    <citation type="journal article" date="2019" name="G3 (Bethesda)">
        <title>Hybrid Assembly of the Genome of the Entomopathogenic Nematode Steinernema carpocapsae Identifies the X-Chromosome.</title>
        <authorList>
            <person name="Serra L."/>
            <person name="Macchietto M."/>
            <person name="Macias-Munoz A."/>
            <person name="McGill C.J."/>
            <person name="Rodriguez I.M."/>
            <person name="Rodriguez B."/>
            <person name="Murad R."/>
            <person name="Mortazavi A."/>
        </authorList>
    </citation>
    <scope>NUCLEOTIDE SEQUENCE [LARGE SCALE GENOMIC DNA]</scope>
    <source>
        <strain evidence="1 2">ALL</strain>
    </source>
</reference>
<evidence type="ECO:0000313" key="1">
    <source>
        <dbReference type="EMBL" id="TKR95351.1"/>
    </source>
</evidence>
<protein>
    <submittedName>
        <fullName evidence="1">Uncharacterized protein</fullName>
    </submittedName>
</protein>
<reference evidence="1 2" key="1">
    <citation type="journal article" date="2015" name="Genome Biol.">
        <title>Comparative genomics of Steinernema reveals deeply conserved gene regulatory networks.</title>
        <authorList>
            <person name="Dillman A.R."/>
            <person name="Macchietto M."/>
            <person name="Porter C.F."/>
            <person name="Rogers A."/>
            <person name="Williams B."/>
            <person name="Antoshechkin I."/>
            <person name="Lee M.M."/>
            <person name="Goodwin Z."/>
            <person name="Lu X."/>
            <person name="Lewis E.E."/>
            <person name="Goodrich-Blair H."/>
            <person name="Stock S.P."/>
            <person name="Adams B.J."/>
            <person name="Sternberg P.W."/>
            <person name="Mortazavi A."/>
        </authorList>
    </citation>
    <scope>NUCLEOTIDE SEQUENCE [LARGE SCALE GENOMIC DNA]</scope>
    <source>
        <strain evidence="1 2">ALL</strain>
    </source>
</reference>
<organism evidence="1 2">
    <name type="scientific">Steinernema carpocapsae</name>
    <name type="common">Entomopathogenic nematode</name>
    <dbReference type="NCBI Taxonomy" id="34508"/>
    <lineage>
        <taxon>Eukaryota</taxon>
        <taxon>Metazoa</taxon>
        <taxon>Ecdysozoa</taxon>
        <taxon>Nematoda</taxon>
        <taxon>Chromadorea</taxon>
        <taxon>Rhabditida</taxon>
        <taxon>Tylenchina</taxon>
        <taxon>Panagrolaimomorpha</taxon>
        <taxon>Strongyloidoidea</taxon>
        <taxon>Steinernematidae</taxon>
        <taxon>Steinernema</taxon>
    </lineage>
</organism>
<dbReference type="EMBL" id="AZBU02000002">
    <property type="protein sequence ID" value="TKR95351.1"/>
    <property type="molecule type" value="Genomic_DNA"/>
</dbReference>
<dbReference type="AlphaFoldDB" id="A0A4U5PGE5"/>
<accession>A0A4U5PGE5</accession>
<dbReference type="Proteomes" id="UP000298663">
    <property type="component" value="Unassembled WGS sequence"/>
</dbReference>
<name>A0A4U5PGE5_STECR</name>